<gene>
    <name evidence="4" type="ORF">AALO_G00038120</name>
</gene>
<feature type="region of interest" description="Disordered" evidence="3">
    <location>
        <begin position="175"/>
        <end position="211"/>
    </location>
</feature>
<dbReference type="InterPro" id="IPR015915">
    <property type="entry name" value="Kelch-typ_b-propeller"/>
</dbReference>
<accession>A0AAV6H727</accession>
<dbReference type="PANTHER" id="PTHR46376">
    <property type="entry name" value="LEUCINE-ZIPPER-LIKE TRANSCRIPTIONAL REGULATOR 1"/>
    <property type="match status" value="1"/>
</dbReference>
<keyword evidence="1" id="KW-0880">Kelch repeat</keyword>
<evidence type="ECO:0000256" key="3">
    <source>
        <dbReference type="SAM" id="MobiDB-lite"/>
    </source>
</evidence>
<keyword evidence="5" id="KW-1185">Reference proteome</keyword>
<dbReference type="AlphaFoldDB" id="A0AAV6H727"/>
<evidence type="ECO:0000313" key="5">
    <source>
        <dbReference type="Proteomes" id="UP000823561"/>
    </source>
</evidence>
<name>A0AAV6H727_9TELE</name>
<dbReference type="Proteomes" id="UP000823561">
    <property type="component" value="Chromosome 3"/>
</dbReference>
<evidence type="ECO:0000313" key="4">
    <source>
        <dbReference type="EMBL" id="KAG5283083.1"/>
    </source>
</evidence>
<dbReference type="InterPro" id="IPR051568">
    <property type="entry name" value="LZTR1/Attractin"/>
</dbReference>
<organism evidence="4 5">
    <name type="scientific">Alosa alosa</name>
    <name type="common">allis shad</name>
    <dbReference type="NCBI Taxonomy" id="278164"/>
    <lineage>
        <taxon>Eukaryota</taxon>
        <taxon>Metazoa</taxon>
        <taxon>Chordata</taxon>
        <taxon>Craniata</taxon>
        <taxon>Vertebrata</taxon>
        <taxon>Euteleostomi</taxon>
        <taxon>Actinopterygii</taxon>
        <taxon>Neopterygii</taxon>
        <taxon>Teleostei</taxon>
        <taxon>Clupei</taxon>
        <taxon>Clupeiformes</taxon>
        <taxon>Clupeoidei</taxon>
        <taxon>Clupeidae</taxon>
        <taxon>Alosa</taxon>
    </lineage>
</organism>
<proteinExistence type="predicted"/>
<protein>
    <submittedName>
        <fullName evidence="4">Uncharacterized protein</fullName>
    </submittedName>
</protein>
<dbReference type="EMBL" id="JADWDJ010000003">
    <property type="protein sequence ID" value="KAG5283083.1"/>
    <property type="molecule type" value="Genomic_DNA"/>
</dbReference>
<dbReference type="GO" id="GO:0005794">
    <property type="term" value="C:Golgi apparatus"/>
    <property type="evidence" value="ECO:0007669"/>
    <property type="project" value="TreeGrafter"/>
</dbReference>
<comment type="caution">
    <text evidence="4">The sequence shown here is derived from an EMBL/GenBank/DDBJ whole genome shotgun (WGS) entry which is preliminary data.</text>
</comment>
<dbReference type="Gene3D" id="2.120.10.80">
    <property type="entry name" value="Kelch-type beta propeller"/>
    <property type="match status" value="1"/>
</dbReference>
<sequence>MTQRSSLSLWSPLPQGPPAPCTRYRHACSSHKGDVYLLGGRERMVLRDFWKYSVVRNDWTKLDCSSEWAPEELEGHTMVSHQGILYVFGGLIDSAYTDWKMPLWLFDIEKEEWRYSEGQIQPSQPAPVNRKGHSAVVFGSAMYIYGGYIDIRGPSQEFWKYEFDTGVWSLLSGVQAEQGPGPRHGHRGGGSSAQHVPVRGPEWPPRAEGPVEVVPDQPHLELHQNTFRTL</sequence>
<evidence type="ECO:0000256" key="1">
    <source>
        <dbReference type="ARBA" id="ARBA00022441"/>
    </source>
</evidence>
<reference evidence="4" key="1">
    <citation type="submission" date="2020-10" db="EMBL/GenBank/DDBJ databases">
        <title>Chromosome-scale genome assembly of the Allis shad, Alosa alosa.</title>
        <authorList>
            <person name="Margot Z."/>
            <person name="Christophe K."/>
            <person name="Cabau C."/>
            <person name="Louis A."/>
            <person name="Berthelot C."/>
            <person name="Parey E."/>
            <person name="Roest Crollius H."/>
            <person name="Montfort J."/>
            <person name="Robinson-Rechavi M."/>
            <person name="Bucao C."/>
            <person name="Bouchez O."/>
            <person name="Gislard M."/>
            <person name="Lluch J."/>
            <person name="Milhes M."/>
            <person name="Lampietro C."/>
            <person name="Lopez Roques C."/>
            <person name="Donnadieu C."/>
            <person name="Braasch I."/>
            <person name="Desvignes T."/>
            <person name="Postlethwait J."/>
            <person name="Bobe J."/>
            <person name="Guiguen Y."/>
        </authorList>
    </citation>
    <scope>NUCLEOTIDE SEQUENCE</scope>
    <source>
        <strain evidence="4">M-15738</strain>
        <tissue evidence="4">Blood</tissue>
    </source>
</reference>
<dbReference type="PANTHER" id="PTHR46376:SF1">
    <property type="entry name" value="LEUCINE-ZIPPER-LIKE TRANSCRIPTIONAL REGULATOR 1"/>
    <property type="match status" value="1"/>
</dbReference>
<dbReference type="SUPFAM" id="SSF117281">
    <property type="entry name" value="Kelch motif"/>
    <property type="match status" value="1"/>
</dbReference>
<evidence type="ECO:0000256" key="2">
    <source>
        <dbReference type="ARBA" id="ARBA00022737"/>
    </source>
</evidence>
<dbReference type="Pfam" id="PF24681">
    <property type="entry name" value="Kelch_KLHDC2_KLHL20_DRC7"/>
    <property type="match status" value="1"/>
</dbReference>
<keyword evidence="2" id="KW-0677">Repeat</keyword>